<dbReference type="EMBL" id="JAIWYP010000015">
    <property type="protein sequence ID" value="KAH3699255.1"/>
    <property type="molecule type" value="Genomic_DNA"/>
</dbReference>
<evidence type="ECO:0000313" key="2">
    <source>
        <dbReference type="EMBL" id="KAH3699255.1"/>
    </source>
</evidence>
<dbReference type="AlphaFoldDB" id="A0A9D4BDV2"/>
<comment type="caution">
    <text evidence="2">The sequence shown here is derived from an EMBL/GenBank/DDBJ whole genome shotgun (WGS) entry which is preliminary data.</text>
</comment>
<gene>
    <name evidence="2" type="ORF">DPMN_074211</name>
</gene>
<organism evidence="2 3">
    <name type="scientific">Dreissena polymorpha</name>
    <name type="common">Zebra mussel</name>
    <name type="synonym">Mytilus polymorpha</name>
    <dbReference type="NCBI Taxonomy" id="45954"/>
    <lineage>
        <taxon>Eukaryota</taxon>
        <taxon>Metazoa</taxon>
        <taxon>Spiralia</taxon>
        <taxon>Lophotrochozoa</taxon>
        <taxon>Mollusca</taxon>
        <taxon>Bivalvia</taxon>
        <taxon>Autobranchia</taxon>
        <taxon>Heteroconchia</taxon>
        <taxon>Euheterodonta</taxon>
        <taxon>Imparidentia</taxon>
        <taxon>Neoheterodontei</taxon>
        <taxon>Myida</taxon>
        <taxon>Dreissenoidea</taxon>
        <taxon>Dreissenidae</taxon>
        <taxon>Dreissena</taxon>
    </lineage>
</organism>
<proteinExistence type="predicted"/>
<name>A0A9D4BDV2_DREPO</name>
<reference evidence="2" key="1">
    <citation type="journal article" date="2019" name="bioRxiv">
        <title>The Genome of the Zebra Mussel, Dreissena polymorpha: A Resource for Invasive Species Research.</title>
        <authorList>
            <person name="McCartney M.A."/>
            <person name="Auch B."/>
            <person name="Kono T."/>
            <person name="Mallez S."/>
            <person name="Zhang Y."/>
            <person name="Obille A."/>
            <person name="Becker A."/>
            <person name="Abrahante J.E."/>
            <person name="Garbe J."/>
            <person name="Badalamenti J.P."/>
            <person name="Herman A."/>
            <person name="Mangelson H."/>
            <person name="Liachko I."/>
            <person name="Sullivan S."/>
            <person name="Sone E.D."/>
            <person name="Koren S."/>
            <person name="Silverstein K.A.T."/>
            <person name="Beckman K.B."/>
            <person name="Gohl D.M."/>
        </authorList>
    </citation>
    <scope>NUCLEOTIDE SEQUENCE</scope>
    <source>
        <strain evidence="2">Duluth1</strain>
        <tissue evidence="2">Whole animal</tissue>
    </source>
</reference>
<reference evidence="2" key="2">
    <citation type="submission" date="2020-11" db="EMBL/GenBank/DDBJ databases">
        <authorList>
            <person name="McCartney M.A."/>
            <person name="Auch B."/>
            <person name="Kono T."/>
            <person name="Mallez S."/>
            <person name="Becker A."/>
            <person name="Gohl D.M."/>
            <person name="Silverstein K.A.T."/>
            <person name="Koren S."/>
            <person name="Bechman K.B."/>
            <person name="Herman A."/>
            <person name="Abrahante J.E."/>
            <person name="Garbe J."/>
        </authorList>
    </citation>
    <scope>NUCLEOTIDE SEQUENCE</scope>
    <source>
        <strain evidence="2">Duluth1</strain>
        <tissue evidence="2">Whole animal</tissue>
    </source>
</reference>
<dbReference type="Proteomes" id="UP000828390">
    <property type="component" value="Unassembled WGS sequence"/>
</dbReference>
<sequence length="168" mass="19525">MTEFVMNVEVKRTSTNLDRSSGDILRTSSFRDRIEQNGSETPGGHEIEHILRKQTKSSPRNRRNGSLYKSYSPTRDRSTSPMRRERSFLRSTSPDKLPFRKSAIWSQWEVPDKNKECTQDYNIKQMTSLYGKDLRGKVDAASEWYRANGLDRSKTQSEALDWLSKVVQ</sequence>
<evidence type="ECO:0000313" key="3">
    <source>
        <dbReference type="Proteomes" id="UP000828390"/>
    </source>
</evidence>
<feature type="region of interest" description="Disordered" evidence="1">
    <location>
        <begin position="32"/>
        <end position="94"/>
    </location>
</feature>
<keyword evidence="3" id="KW-1185">Reference proteome</keyword>
<protein>
    <submittedName>
        <fullName evidence="2">Uncharacterized protein</fullName>
    </submittedName>
</protein>
<feature type="compositionally biased region" description="Basic residues" evidence="1">
    <location>
        <begin position="52"/>
        <end position="63"/>
    </location>
</feature>
<feature type="compositionally biased region" description="Basic and acidic residues" evidence="1">
    <location>
        <begin position="74"/>
        <end position="88"/>
    </location>
</feature>
<evidence type="ECO:0000256" key="1">
    <source>
        <dbReference type="SAM" id="MobiDB-lite"/>
    </source>
</evidence>
<accession>A0A9D4BDV2</accession>